<keyword evidence="3" id="KW-0238">DNA-binding</keyword>
<evidence type="ECO:0000313" key="6">
    <source>
        <dbReference type="EMBL" id="GAA5087595.1"/>
    </source>
</evidence>
<dbReference type="PRINTS" id="PR00039">
    <property type="entry name" value="HTHLYSR"/>
</dbReference>
<organism evidence="6 7">
    <name type="scientific">Paenalcaligenes hermetiae</name>
    <dbReference type="NCBI Taxonomy" id="1157987"/>
    <lineage>
        <taxon>Bacteria</taxon>
        <taxon>Pseudomonadati</taxon>
        <taxon>Pseudomonadota</taxon>
        <taxon>Betaproteobacteria</taxon>
        <taxon>Burkholderiales</taxon>
        <taxon>Alcaligenaceae</taxon>
        <taxon>Paenalcaligenes</taxon>
    </lineage>
</organism>
<dbReference type="Pfam" id="PF03466">
    <property type="entry name" value="LysR_substrate"/>
    <property type="match status" value="1"/>
</dbReference>
<evidence type="ECO:0000256" key="2">
    <source>
        <dbReference type="ARBA" id="ARBA00023015"/>
    </source>
</evidence>
<comment type="similarity">
    <text evidence="1">Belongs to the LysR transcriptional regulatory family.</text>
</comment>
<evidence type="ECO:0000256" key="4">
    <source>
        <dbReference type="ARBA" id="ARBA00023163"/>
    </source>
</evidence>
<comment type="caution">
    <text evidence="6">The sequence shown here is derived from an EMBL/GenBank/DDBJ whole genome shotgun (WGS) entry which is preliminary data.</text>
</comment>
<keyword evidence="7" id="KW-1185">Reference proteome</keyword>
<dbReference type="InterPro" id="IPR036390">
    <property type="entry name" value="WH_DNA-bd_sf"/>
</dbReference>
<dbReference type="Pfam" id="PF00126">
    <property type="entry name" value="HTH_1"/>
    <property type="match status" value="1"/>
</dbReference>
<protein>
    <submittedName>
        <fullName evidence="6">LysR family transcriptional regulator</fullName>
    </submittedName>
</protein>
<sequence length="313" mass="35335">MHIIPFVYAMLNVIALRYFVETVRLSSFTAAAQSLGVSQSTVSKMVKNLEDQMGEQLIIRNGKPLLLSDTGRVLYEKGATVIDALLHLEKEVHEIQALRKGRVHIGIPPMINLLFTDVMKHFREQYPNIALHIQEQPGPAIEQLVAKDELDVGFSIAPIDQYLPVVGQAVASYPVYAIFTPELLPRSKSGLSLAQVAKKPLLLLNDDFGLTRLLRQRFAKEQLQPRIYAQSSQWDWLISMAQAGLGVALLPEPFCQRLPETLTYRLIEESEPLFWQVVLLWNGRYLSQAARAWLECCQDLLGGTWLEAEESEL</sequence>
<dbReference type="Gene3D" id="3.40.190.290">
    <property type="match status" value="1"/>
</dbReference>
<gene>
    <name evidence="6" type="ORF">GCM10023337_08220</name>
</gene>
<dbReference type="PROSITE" id="PS50931">
    <property type="entry name" value="HTH_LYSR"/>
    <property type="match status" value="1"/>
</dbReference>
<evidence type="ECO:0000256" key="3">
    <source>
        <dbReference type="ARBA" id="ARBA00023125"/>
    </source>
</evidence>
<feature type="domain" description="HTH lysR-type" evidence="5">
    <location>
        <begin position="11"/>
        <end position="68"/>
    </location>
</feature>
<proteinExistence type="inferred from homology"/>
<dbReference type="Gene3D" id="1.10.10.10">
    <property type="entry name" value="Winged helix-like DNA-binding domain superfamily/Winged helix DNA-binding domain"/>
    <property type="match status" value="1"/>
</dbReference>
<dbReference type="RefSeq" id="WP_345369825.1">
    <property type="nucleotide sequence ID" value="NZ_BAABKD010000007.1"/>
</dbReference>
<reference evidence="7" key="1">
    <citation type="journal article" date="2019" name="Int. J. Syst. Evol. Microbiol.">
        <title>The Global Catalogue of Microorganisms (GCM) 10K type strain sequencing project: providing services to taxonomists for standard genome sequencing and annotation.</title>
        <authorList>
            <consortium name="The Broad Institute Genomics Platform"/>
            <consortium name="The Broad Institute Genome Sequencing Center for Infectious Disease"/>
            <person name="Wu L."/>
            <person name="Ma J."/>
        </authorList>
    </citation>
    <scope>NUCLEOTIDE SEQUENCE [LARGE SCALE GENOMIC DNA]</scope>
    <source>
        <strain evidence="7">JCM 18423</strain>
    </source>
</reference>
<dbReference type="EMBL" id="BAABKD010000007">
    <property type="protein sequence ID" value="GAA5087595.1"/>
    <property type="molecule type" value="Genomic_DNA"/>
</dbReference>
<evidence type="ECO:0000259" key="5">
    <source>
        <dbReference type="PROSITE" id="PS50931"/>
    </source>
</evidence>
<keyword evidence="4" id="KW-0804">Transcription</keyword>
<dbReference type="InterPro" id="IPR036388">
    <property type="entry name" value="WH-like_DNA-bd_sf"/>
</dbReference>
<accession>A0ABP9LXQ3</accession>
<dbReference type="InterPro" id="IPR005119">
    <property type="entry name" value="LysR_subst-bd"/>
</dbReference>
<dbReference type="SUPFAM" id="SSF53850">
    <property type="entry name" value="Periplasmic binding protein-like II"/>
    <property type="match status" value="1"/>
</dbReference>
<evidence type="ECO:0000313" key="7">
    <source>
        <dbReference type="Proteomes" id="UP001500227"/>
    </source>
</evidence>
<dbReference type="InterPro" id="IPR050950">
    <property type="entry name" value="HTH-type_LysR_regulators"/>
</dbReference>
<name>A0ABP9LXQ3_9BURK</name>
<dbReference type="SUPFAM" id="SSF46785">
    <property type="entry name" value="Winged helix' DNA-binding domain"/>
    <property type="match status" value="1"/>
</dbReference>
<dbReference type="PANTHER" id="PTHR30419:SF8">
    <property type="entry name" value="NITROGEN ASSIMILATION TRANSCRIPTIONAL ACTIVATOR-RELATED"/>
    <property type="match status" value="1"/>
</dbReference>
<keyword evidence="2" id="KW-0805">Transcription regulation</keyword>
<dbReference type="InterPro" id="IPR000847">
    <property type="entry name" value="LysR_HTH_N"/>
</dbReference>
<evidence type="ECO:0000256" key="1">
    <source>
        <dbReference type="ARBA" id="ARBA00009437"/>
    </source>
</evidence>
<dbReference type="Proteomes" id="UP001500227">
    <property type="component" value="Unassembled WGS sequence"/>
</dbReference>
<dbReference type="PANTHER" id="PTHR30419">
    <property type="entry name" value="HTH-TYPE TRANSCRIPTIONAL REGULATOR YBHD"/>
    <property type="match status" value="1"/>
</dbReference>